<keyword evidence="5" id="KW-1185">Reference proteome</keyword>
<sequence>MSGQHAPSGPRDPNFGLGVDPATTGRLYRKKADLAGAFDCHSTQTVCSEQLFLLYKRCLVGPETMSPPFICIGFSNVPSPPSLPLPSQGNAPCYPSCARMQNCTAVPALCVSKPKAGSHTRTSLKRAPRLFACANCSNKYSRKEHLLRHQLNRQSSTPSFATKT</sequence>
<organism evidence="4 5">
    <name type="scientific">Parathielavia hyrcaniae</name>
    <dbReference type="NCBI Taxonomy" id="113614"/>
    <lineage>
        <taxon>Eukaryota</taxon>
        <taxon>Fungi</taxon>
        <taxon>Dikarya</taxon>
        <taxon>Ascomycota</taxon>
        <taxon>Pezizomycotina</taxon>
        <taxon>Sordariomycetes</taxon>
        <taxon>Sordariomycetidae</taxon>
        <taxon>Sordariales</taxon>
        <taxon>Chaetomiaceae</taxon>
        <taxon>Parathielavia</taxon>
    </lineage>
</organism>
<keyword evidence="1" id="KW-0863">Zinc-finger</keyword>
<evidence type="ECO:0000313" key="4">
    <source>
        <dbReference type="EMBL" id="KAK4097762.1"/>
    </source>
</evidence>
<dbReference type="AlphaFoldDB" id="A0AAN6PYD6"/>
<feature type="region of interest" description="Disordered" evidence="2">
    <location>
        <begin position="1"/>
        <end position="20"/>
    </location>
</feature>
<protein>
    <recommendedName>
        <fullName evidence="3">C2H2-type domain-containing protein</fullName>
    </recommendedName>
</protein>
<gene>
    <name evidence="4" type="ORF">N658DRAFT_260779</name>
</gene>
<dbReference type="GO" id="GO:0008270">
    <property type="term" value="F:zinc ion binding"/>
    <property type="evidence" value="ECO:0007669"/>
    <property type="project" value="UniProtKB-KW"/>
</dbReference>
<name>A0AAN6PYD6_9PEZI</name>
<evidence type="ECO:0000256" key="2">
    <source>
        <dbReference type="SAM" id="MobiDB-lite"/>
    </source>
</evidence>
<feature type="domain" description="C2H2-type" evidence="3">
    <location>
        <begin position="131"/>
        <end position="158"/>
    </location>
</feature>
<keyword evidence="1" id="KW-0862">Zinc</keyword>
<evidence type="ECO:0000313" key="5">
    <source>
        <dbReference type="Proteomes" id="UP001305647"/>
    </source>
</evidence>
<evidence type="ECO:0000259" key="3">
    <source>
        <dbReference type="PROSITE" id="PS50157"/>
    </source>
</evidence>
<dbReference type="EMBL" id="MU863668">
    <property type="protein sequence ID" value="KAK4097762.1"/>
    <property type="molecule type" value="Genomic_DNA"/>
</dbReference>
<accession>A0AAN6PYD6</accession>
<evidence type="ECO:0000256" key="1">
    <source>
        <dbReference type="PROSITE-ProRule" id="PRU00042"/>
    </source>
</evidence>
<dbReference type="InterPro" id="IPR013087">
    <property type="entry name" value="Znf_C2H2_type"/>
</dbReference>
<dbReference type="PROSITE" id="PS50157">
    <property type="entry name" value="ZINC_FINGER_C2H2_2"/>
    <property type="match status" value="1"/>
</dbReference>
<keyword evidence="1" id="KW-0479">Metal-binding</keyword>
<reference evidence="4" key="2">
    <citation type="submission" date="2023-05" db="EMBL/GenBank/DDBJ databases">
        <authorList>
            <consortium name="Lawrence Berkeley National Laboratory"/>
            <person name="Steindorff A."/>
            <person name="Hensen N."/>
            <person name="Bonometti L."/>
            <person name="Westerberg I."/>
            <person name="Brannstrom I.O."/>
            <person name="Guillou S."/>
            <person name="Cros-Aarteil S."/>
            <person name="Calhoun S."/>
            <person name="Haridas S."/>
            <person name="Kuo A."/>
            <person name="Mondo S."/>
            <person name="Pangilinan J."/>
            <person name="Riley R."/>
            <person name="Labutti K."/>
            <person name="Andreopoulos B."/>
            <person name="Lipzen A."/>
            <person name="Chen C."/>
            <person name="Yanf M."/>
            <person name="Daum C."/>
            <person name="Ng V."/>
            <person name="Clum A."/>
            <person name="Ohm R."/>
            <person name="Martin F."/>
            <person name="Silar P."/>
            <person name="Natvig D."/>
            <person name="Lalanne C."/>
            <person name="Gautier V."/>
            <person name="Ament-Velasquez S.L."/>
            <person name="Kruys A."/>
            <person name="Hutchinson M.I."/>
            <person name="Powell A.J."/>
            <person name="Barry K."/>
            <person name="Miller A.N."/>
            <person name="Grigoriev I.V."/>
            <person name="Debuchy R."/>
            <person name="Gladieux P."/>
            <person name="Thoren M.H."/>
            <person name="Johannesson H."/>
        </authorList>
    </citation>
    <scope>NUCLEOTIDE SEQUENCE</scope>
    <source>
        <strain evidence="4">CBS 757.83</strain>
    </source>
</reference>
<dbReference type="Proteomes" id="UP001305647">
    <property type="component" value="Unassembled WGS sequence"/>
</dbReference>
<proteinExistence type="predicted"/>
<reference evidence="4" key="1">
    <citation type="journal article" date="2023" name="Mol. Phylogenet. Evol.">
        <title>Genome-scale phylogeny and comparative genomics of the fungal order Sordariales.</title>
        <authorList>
            <person name="Hensen N."/>
            <person name="Bonometti L."/>
            <person name="Westerberg I."/>
            <person name="Brannstrom I.O."/>
            <person name="Guillou S."/>
            <person name="Cros-Aarteil S."/>
            <person name="Calhoun S."/>
            <person name="Haridas S."/>
            <person name="Kuo A."/>
            <person name="Mondo S."/>
            <person name="Pangilinan J."/>
            <person name="Riley R."/>
            <person name="LaButti K."/>
            <person name="Andreopoulos B."/>
            <person name="Lipzen A."/>
            <person name="Chen C."/>
            <person name="Yan M."/>
            <person name="Daum C."/>
            <person name="Ng V."/>
            <person name="Clum A."/>
            <person name="Steindorff A."/>
            <person name="Ohm R.A."/>
            <person name="Martin F."/>
            <person name="Silar P."/>
            <person name="Natvig D.O."/>
            <person name="Lalanne C."/>
            <person name="Gautier V."/>
            <person name="Ament-Velasquez S.L."/>
            <person name="Kruys A."/>
            <person name="Hutchinson M.I."/>
            <person name="Powell A.J."/>
            <person name="Barry K."/>
            <person name="Miller A.N."/>
            <person name="Grigoriev I.V."/>
            <person name="Debuchy R."/>
            <person name="Gladieux P."/>
            <person name="Hiltunen Thoren M."/>
            <person name="Johannesson H."/>
        </authorList>
    </citation>
    <scope>NUCLEOTIDE SEQUENCE</scope>
    <source>
        <strain evidence="4">CBS 757.83</strain>
    </source>
</reference>
<comment type="caution">
    <text evidence="4">The sequence shown here is derived from an EMBL/GenBank/DDBJ whole genome shotgun (WGS) entry which is preliminary data.</text>
</comment>